<reference evidence="1" key="1">
    <citation type="journal article" date="2015" name="Nature">
        <title>Complex archaea that bridge the gap between prokaryotes and eukaryotes.</title>
        <authorList>
            <person name="Spang A."/>
            <person name="Saw J.H."/>
            <person name="Jorgensen S.L."/>
            <person name="Zaremba-Niedzwiedzka K."/>
            <person name="Martijn J."/>
            <person name="Lind A.E."/>
            <person name="van Eijk R."/>
            <person name="Schleper C."/>
            <person name="Guy L."/>
            <person name="Ettema T.J."/>
        </authorList>
    </citation>
    <scope>NUCLEOTIDE SEQUENCE</scope>
</reference>
<dbReference type="EMBL" id="LAZR01030295">
    <property type="protein sequence ID" value="KKL57050.1"/>
    <property type="molecule type" value="Genomic_DNA"/>
</dbReference>
<proteinExistence type="predicted"/>
<comment type="caution">
    <text evidence="1">The sequence shown here is derived from an EMBL/GenBank/DDBJ whole genome shotgun (WGS) entry which is preliminary data.</text>
</comment>
<organism evidence="1">
    <name type="scientific">marine sediment metagenome</name>
    <dbReference type="NCBI Taxonomy" id="412755"/>
    <lineage>
        <taxon>unclassified sequences</taxon>
        <taxon>metagenomes</taxon>
        <taxon>ecological metagenomes</taxon>
    </lineage>
</organism>
<accession>A0A0F9FIG9</accession>
<protein>
    <submittedName>
        <fullName evidence="1">Uncharacterized protein</fullName>
    </submittedName>
</protein>
<sequence length="75" mass="8891">MTKQEEMREGIKEIHNRPLVMAKFFEKPKCKPWDLVKGRRLRCCHGLGEHTRWCFDGVTTIIVPKLHEISMKDLI</sequence>
<dbReference type="AlphaFoldDB" id="A0A0F9FIG9"/>
<gene>
    <name evidence="1" type="ORF">LCGC14_2239280</name>
</gene>
<evidence type="ECO:0000313" key="1">
    <source>
        <dbReference type="EMBL" id="KKL57050.1"/>
    </source>
</evidence>
<name>A0A0F9FIG9_9ZZZZ</name>